<reference evidence="9" key="2">
    <citation type="submission" date="2021-04" db="EMBL/GenBank/DDBJ databases">
        <authorList>
            <person name="Gilroy R."/>
        </authorList>
    </citation>
    <scope>NUCLEOTIDE SEQUENCE</scope>
    <source>
        <strain evidence="9">CHK187-5294</strain>
    </source>
</reference>
<evidence type="ECO:0000256" key="3">
    <source>
        <dbReference type="ARBA" id="ARBA00022670"/>
    </source>
</evidence>
<protein>
    <recommendedName>
        <fullName evidence="8">Peptidase M14 domain-containing protein</fullName>
    </recommendedName>
</protein>
<keyword evidence="6" id="KW-0482">Metalloprotease</keyword>
<gene>
    <name evidence="9" type="ORF">H9727_00300</name>
</gene>
<dbReference type="SUPFAM" id="SSF53187">
    <property type="entry name" value="Zn-dependent exopeptidases"/>
    <property type="match status" value="1"/>
</dbReference>
<evidence type="ECO:0000256" key="6">
    <source>
        <dbReference type="ARBA" id="ARBA00023049"/>
    </source>
</evidence>
<dbReference type="PANTHER" id="PTHR11705:SF143">
    <property type="entry name" value="SLL0236 PROTEIN"/>
    <property type="match status" value="1"/>
</dbReference>
<dbReference type="PROSITE" id="PS52035">
    <property type="entry name" value="PEPTIDASE_M14"/>
    <property type="match status" value="1"/>
</dbReference>
<proteinExistence type="inferred from homology"/>
<dbReference type="Pfam" id="PF00246">
    <property type="entry name" value="Peptidase_M14"/>
    <property type="match status" value="1"/>
</dbReference>
<reference evidence="9" key="1">
    <citation type="journal article" date="2021" name="PeerJ">
        <title>Extensive microbial diversity within the chicken gut microbiome revealed by metagenomics and culture.</title>
        <authorList>
            <person name="Gilroy R."/>
            <person name="Ravi A."/>
            <person name="Getino M."/>
            <person name="Pursley I."/>
            <person name="Horton D.L."/>
            <person name="Alikhan N.F."/>
            <person name="Baker D."/>
            <person name="Gharbi K."/>
            <person name="Hall N."/>
            <person name="Watson M."/>
            <person name="Adriaenssens E.M."/>
            <person name="Foster-Nyarko E."/>
            <person name="Jarju S."/>
            <person name="Secka A."/>
            <person name="Antonio M."/>
            <person name="Oren A."/>
            <person name="Chaudhuri R.R."/>
            <person name="La Ragione R."/>
            <person name="Hildebrand F."/>
            <person name="Pallen M.J."/>
        </authorList>
    </citation>
    <scope>NUCLEOTIDE SEQUENCE</scope>
    <source>
        <strain evidence="9">CHK187-5294</strain>
    </source>
</reference>
<feature type="domain" description="Peptidase M14" evidence="8">
    <location>
        <begin position="1"/>
        <end position="252"/>
    </location>
</feature>
<comment type="cofactor">
    <cofactor evidence="1">
        <name>Zn(2+)</name>
        <dbReference type="ChEBI" id="CHEBI:29105"/>
    </cofactor>
</comment>
<keyword evidence="5" id="KW-0862">Zinc</keyword>
<accession>A0A9D2CXL4</accession>
<dbReference type="AlphaFoldDB" id="A0A9D2CXL4"/>
<evidence type="ECO:0000256" key="2">
    <source>
        <dbReference type="ARBA" id="ARBA00005988"/>
    </source>
</evidence>
<evidence type="ECO:0000256" key="7">
    <source>
        <dbReference type="PROSITE-ProRule" id="PRU01379"/>
    </source>
</evidence>
<evidence type="ECO:0000313" key="10">
    <source>
        <dbReference type="Proteomes" id="UP000824132"/>
    </source>
</evidence>
<evidence type="ECO:0000259" key="8">
    <source>
        <dbReference type="PROSITE" id="PS52035"/>
    </source>
</evidence>
<keyword evidence="4" id="KW-0378">Hydrolase</keyword>
<dbReference type="GO" id="GO:0006508">
    <property type="term" value="P:proteolysis"/>
    <property type="evidence" value="ECO:0007669"/>
    <property type="project" value="UniProtKB-KW"/>
</dbReference>
<sequence length="258" mass="28357">MDAVEKVYRFYESWRGEKFVYGKSACGAPLVGFFVGQREYPVLLFQYAMHAREWITALLALEHIKRGMPRGGGYFLPLVNPDGAALSLRSRALSLWKANAEGVDLNVNFPAGWGTGRANVFSPAPQNYVGAYPLCAPESRALARFTLRARPAATVSYHTKGGEIYWEFGQKGEALCRDEKLAAALADETGYAARRITGSAGGYKDWCIRALGIPAFTVEAGSDAFSHPLGEDCLPALVRENIGVPERLAEELCKWKTR</sequence>
<keyword evidence="3" id="KW-0645">Protease</keyword>
<name>A0A9D2CXL4_9FIRM</name>
<organism evidence="9 10">
    <name type="scientific">Candidatus Borkfalkia avistercoris</name>
    <dbReference type="NCBI Taxonomy" id="2838504"/>
    <lineage>
        <taxon>Bacteria</taxon>
        <taxon>Bacillati</taxon>
        <taxon>Bacillota</taxon>
        <taxon>Clostridia</taxon>
        <taxon>Christensenellales</taxon>
        <taxon>Christensenellaceae</taxon>
        <taxon>Candidatus Borkfalkia</taxon>
    </lineage>
</organism>
<evidence type="ECO:0000313" key="9">
    <source>
        <dbReference type="EMBL" id="HIZ02706.1"/>
    </source>
</evidence>
<comment type="caution">
    <text evidence="9">The sequence shown here is derived from an EMBL/GenBank/DDBJ whole genome shotgun (WGS) entry which is preliminary data.</text>
</comment>
<dbReference type="Gene3D" id="3.40.630.10">
    <property type="entry name" value="Zn peptidases"/>
    <property type="match status" value="1"/>
</dbReference>
<evidence type="ECO:0000256" key="1">
    <source>
        <dbReference type="ARBA" id="ARBA00001947"/>
    </source>
</evidence>
<evidence type="ECO:0000256" key="5">
    <source>
        <dbReference type="ARBA" id="ARBA00022833"/>
    </source>
</evidence>
<dbReference type="SMART" id="SM00631">
    <property type="entry name" value="Zn_pept"/>
    <property type="match status" value="1"/>
</dbReference>
<feature type="active site" description="Proton donor/acceptor" evidence="7">
    <location>
        <position position="219"/>
    </location>
</feature>
<dbReference type="PANTHER" id="PTHR11705">
    <property type="entry name" value="PROTEASE FAMILY M14 CARBOXYPEPTIDASE A,B"/>
    <property type="match status" value="1"/>
</dbReference>
<dbReference type="EMBL" id="DXCL01000002">
    <property type="protein sequence ID" value="HIZ02706.1"/>
    <property type="molecule type" value="Genomic_DNA"/>
</dbReference>
<dbReference type="InterPro" id="IPR000834">
    <property type="entry name" value="Peptidase_M14"/>
</dbReference>
<evidence type="ECO:0000256" key="4">
    <source>
        <dbReference type="ARBA" id="ARBA00022801"/>
    </source>
</evidence>
<dbReference type="GO" id="GO:0004181">
    <property type="term" value="F:metallocarboxypeptidase activity"/>
    <property type="evidence" value="ECO:0007669"/>
    <property type="project" value="InterPro"/>
</dbReference>
<dbReference type="GO" id="GO:0005615">
    <property type="term" value="C:extracellular space"/>
    <property type="evidence" value="ECO:0007669"/>
    <property type="project" value="TreeGrafter"/>
</dbReference>
<comment type="similarity">
    <text evidence="2 7">Belongs to the peptidase M14 family.</text>
</comment>
<dbReference type="Proteomes" id="UP000824132">
    <property type="component" value="Unassembled WGS sequence"/>
</dbReference>
<dbReference type="GO" id="GO:0008270">
    <property type="term" value="F:zinc ion binding"/>
    <property type="evidence" value="ECO:0007669"/>
    <property type="project" value="InterPro"/>
</dbReference>